<comment type="caution">
    <text evidence="1">The sequence shown here is derived from an EMBL/GenBank/DDBJ whole genome shotgun (WGS) entry which is preliminary data.</text>
</comment>
<dbReference type="EMBL" id="JBHSON010000197">
    <property type="protein sequence ID" value="MFC5754886.1"/>
    <property type="molecule type" value="Genomic_DNA"/>
</dbReference>
<name>A0ABW1AJV8_9ACTN</name>
<keyword evidence="2" id="KW-1185">Reference proteome</keyword>
<dbReference type="Proteomes" id="UP001596074">
    <property type="component" value="Unassembled WGS sequence"/>
</dbReference>
<accession>A0ABW1AJV8</accession>
<evidence type="ECO:0008006" key="3">
    <source>
        <dbReference type="Google" id="ProtNLM"/>
    </source>
</evidence>
<proteinExistence type="predicted"/>
<organism evidence="1 2">
    <name type="scientific">Actinomadura rugatobispora</name>
    <dbReference type="NCBI Taxonomy" id="1994"/>
    <lineage>
        <taxon>Bacteria</taxon>
        <taxon>Bacillati</taxon>
        <taxon>Actinomycetota</taxon>
        <taxon>Actinomycetes</taxon>
        <taxon>Streptosporangiales</taxon>
        <taxon>Thermomonosporaceae</taxon>
        <taxon>Actinomadura</taxon>
    </lineage>
</organism>
<protein>
    <recommendedName>
        <fullName evidence="3">BFN domain-containing protein</fullName>
    </recommendedName>
</protein>
<evidence type="ECO:0000313" key="2">
    <source>
        <dbReference type="Proteomes" id="UP001596074"/>
    </source>
</evidence>
<evidence type="ECO:0000313" key="1">
    <source>
        <dbReference type="EMBL" id="MFC5754886.1"/>
    </source>
</evidence>
<dbReference type="RefSeq" id="WP_378293432.1">
    <property type="nucleotide sequence ID" value="NZ_JBHSON010000197.1"/>
</dbReference>
<reference evidence="2" key="1">
    <citation type="journal article" date="2019" name="Int. J. Syst. Evol. Microbiol.">
        <title>The Global Catalogue of Microorganisms (GCM) 10K type strain sequencing project: providing services to taxonomists for standard genome sequencing and annotation.</title>
        <authorList>
            <consortium name="The Broad Institute Genomics Platform"/>
            <consortium name="The Broad Institute Genome Sequencing Center for Infectious Disease"/>
            <person name="Wu L."/>
            <person name="Ma J."/>
        </authorList>
    </citation>
    <scope>NUCLEOTIDE SEQUENCE [LARGE SCALE GENOMIC DNA]</scope>
    <source>
        <strain evidence="2">KCTC 42087</strain>
    </source>
</reference>
<sequence length="139" mass="15512">MPERSPIMEVALAIVTAEGCGFRLVETAGLLIAACARSNLWTLEVGKPHLPVHEFVAVMEERVMCCLAIEEGWARYEALGFIDARMEITTLPSGLERQARLEAFRSEEDAAQETLLAELRDALTRYERTMEWSPPDSSA</sequence>
<gene>
    <name evidence="1" type="ORF">ACFPZN_55525</name>
</gene>